<dbReference type="Pfam" id="PF00583">
    <property type="entry name" value="Acetyltransf_1"/>
    <property type="match status" value="2"/>
</dbReference>
<dbReference type="GO" id="GO:0016747">
    <property type="term" value="F:acyltransferase activity, transferring groups other than amino-acyl groups"/>
    <property type="evidence" value="ECO:0007669"/>
    <property type="project" value="InterPro"/>
</dbReference>
<dbReference type="EMBL" id="WWCJ01000034">
    <property type="protein sequence ID" value="MYN05618.1"/>
    <property type="molecule type" value="Genomic_DNA"/>
</dbReference>
<sequence>MRIIEELDAAGLRAHAGELAEVLRDCVRHGASVGFELPFPHEAALAFWHGLEGAVARGERRLFVARVAGGALDGRIAGTLALLPAGMPNGRHRAELSKLLVHSAARRQGLARALLLHAEAAALAMGRSLLVLDTCSGEPAERMYLGLGYLRCGEIPQFATMPDGRLGATTFMYKLLPRVTAADPGAPEAQVLLAELDGALQAICGDSGRTSFSADDARGAGGRFALARDAHGLLLGCGALRPLGPAEERTAEIKRMYARPGSQGAGSALLAWLEDEARRIGYRALRLETRLVNARAVRFYQAHGYRRIGNFGRYAGNPAAACFEKLL</sequence>
<dbReference type="RefSeq" id="WP_161028559.1">
    <property type="nucleotide sequence ID" value="NZ_WWCJ01000034.1"/>
</dbReference>
<evidence type="ECO:0000259" key="3">
    <source>
        <dbReference type="PROSITE" id="PS51186"/>
    </source>
</evidence>
<dbReference type="InterPro" id="IPR050832">
    <property type="entry name" value="Bact_Acetyltransf"/>
</dbReference>
<gene>
    <name evidence="4" type="ORF">GTP41_26345</name>
</gene>
<reference evidence="4 5" key="1">
    <citation type="submission" date="2019-12" db="EMBL/GenBank/DDBJ databases">
        <title>Novel species isolated from a subtropical stream in China.</title>
        <authorList>
            <person name="Lu H."/>
        </authorList>
    </citation>
    <scope>NUCLEOTIDE SEQUENCE [LARGE SCALE GENOMIC DNA]</scope>
    <source>
        <strain evidence="4 5">DS3</strain>
    </source>
</reference>
<protein>
    <submittedName>
        <fullName evidence="4">GNAT family N-acetyltransferase</fullName>
    </submittedName>
</protein>
<evidence type="ECO:0000256" key="2">
    <source>
        <dbReference type="ARBA" id="ARBA00023315"/>
    </source>
</evidence>
<dbReference type="CDD" id="cd04301">
    <property type="entry name" value="NAT_SF"/>
    <property type="match status" value="1"/>
</dbReference>
<dbReference type="InterPro" id="IPR000182">
    <property type="entry name" value="GNAT_dom"/>
</dbReference>
<dbReference type="Proteomes" id="UP000448575">
    <property type="component" value="Unassembled WGS sequence"/>
</dbReference>
<accession>A0A6N9HPP7</accession>
<keyword evidence="2" id="KW-0012">Acyltransferase</keyword>
<keyword evidence="1 4" id="KW-0808">Transferase</keyword>
<proteinExistence type="predicted"/>
<dbReference type="AlphaFoldDB" id="A0A6N9HPP7"/>
<name>A0A6N9HPP7_9BURK</name>
<feature type="domain" description="N-acetyltransferase" evidence="3">
    <location>
        <begin position="177"/>
        <end position="327"/>
    </location>
</feature>
<comment type="caution">
    <text evidence="4">The sequence shown here is derived from an EMBL/GenBank/DDBJ whole genome shotgun (WGS) entry which is preliminary data.</text>
</comment>
<evidence type="ECO:0000313" key="5">
    <source>
        <dbReference type="Proteomes" id="UP000448575"/>
    </source>
</evidence>
<dbReference type="PANTHER" id="PTHR43877:SF2">
    <property type="entry name" value="AMINOALKYLPHOSPHONATE N-ACETYLTRANSFERASE-RELATED"/>
    <property type="match status" value="1"/>
</dbReference>
<dbReference type="PROSITE" id="PS51186">
    <property type="entry name" value="GNAT"/>
    <property type="match status" value="2"/>
</dbReference>
<keyword evidence="5" id="KW-1185">Reference proteome</keyword>
<dbReference type="SUPFAM" id="SSF55729">
    <property type="entry name" value="Acyl-CoA N-acyltransferases (Nat)"/>
    <property type="match status" value="2"/>
</dbReference>
<evidence type="ECO:0000313" key="4">
    <source>
        <dbReference type="EMBL" id="MYN05618.1"/>
    </source>
</evidence>
<organism evidence="4 5">
    <name type="scientific">Pseudoduganella guangdongensis</name>
    <dbReference type="NCBI Taxonomy" id="2692179"/>
    <lineage>
        <taxon>Bacteria</taxon>
        <taxon>Pseudomonadati</taxon>
        <taxon>Pseudomonadota</taxon>
        <taxon>Betaproteobacteria</taxon>
        <taxon>Burkholderiales</taxon>
        <taxon>Oxalobacteraceae</taxon>
        <taxon>Telluria group</taxon>
        <taxon>Pseudoduganella</taxon>
    </lineage>
</organism>
<dbReference type="Gene3D" id="3.40.630.30">
    <property type="match status" value="2"/>
</dbReference>
<evidence type="ECO:0000256" key="1">
    <source>
        <dbReference type="ARBA" id="ARBA00022679"/>
    </source>
</evidence>
<dbReference type="PANTHER" id="PTHR43877">
    <property type="entry name" value="AMINOALKYLPHOSPHONATE N-ACETYLTRANSFERASE-RELATED-RELATED"/>
    <property type="match status" value="1"/>
</dbReference>
<feature type="domain" description="N-acetyltransferase" evidence="3">
    <location>
        <begin position="2"/>
        <end position="177"/>
    </location>
</feature>
<dbReference type="InterPro" id="IPR016181">
    <property type="entry name" value="Acyl_CoA_acyltransferase"/>
</dbReference>